<evidence type="ECO:0000256" key="1">
    <source>
        <dbReference type="SAM" id="SignalP"/>
    </source>
</evidence>
<feature type="signal peptide" evidence="1">
    <location>
        <begin position="1"/>
        <end position="30"/>
    </location>
</feature>
<dbReference type="GO" id="GO:0019867">
    <property type="term" value="C:outer membrane"/>
    <property type="evidence" value="ECO:0007669"/>
    <property type="project" value="InterPro"/>
</dbReference>
<dbReference type="PROSITE" id="PS51208">
    <property type="entry name" value="AUTOTRANSPORTER"/>
    <property type="match status" value="1"/>
</dbReference>
<evidence type="ECO:0000313" key="4">
    <source>
        <dbReference type="Proteomes" id="UP000275331"/>
    </source>
</evidence>
<gene>
    <name evidence="3" type="ORF">EGT71_20750</name>
</gene>
<dbReference type="NCBIfam" id="TIGR01414">
    <property type="entry name" value="autotrans_barl"/>
    <property type="match status" value="1"/>
</dbReference>
<sequence>MRKYFQLTPVAQSMAIIFTGSMVMASSSYASECVSTSGNGVCGLVENDMTLYGNYTSAKAWYFTVPSQNAIIDGNAKAQNLYTAAGGASRGDNDLQSLLVDGAKLDGFYINASKGGSVNITLVNDASVDWLEAGGSTTHSHIVVDHSTLNGADPTKDYDRNTRGKAYAKGYAIYLDSADKGNQEIEITNNSQLNGGIFTGGAGSHNIELTDSEINQGGILIYNGLGDNTVALKNSVIDSRNAANATKTAINLSGLTSSANTNTVQVEQSDLFGTLAVSGSGGTTRVSLDGSSATATTDTNNNALSLINAKHTFLNVNDSTVTGNSDLAGADLISSTFTSSQLSGNLTLRNAKDIQVTLADSVVDGNINASGGKGDLALHITDNSLVTGDVILNNGTLQNAAIWLDNAQVQGNLYGNGSSVLNLGASIQQIDGGKFSGFNALNLNGNLVMEGGFSDANVGQQLTVSGGSVVAPVNLTQGNLAFSASKLIADTLTLGDASSLTLNNSVLETHSAQLFTQAASAETASADSLTLSGSRIAFNDSVLALNDSAYRLDYVKSVHDLLAGQNGYSLVMTGTLMDGDQATGTTTLNDAAMTGAVLANVAVTADKNRIQVGGTPSDADSQHVANGFGAAQLQLNGVGNPAVVIEGNQALTLTGALGGPLITSSGVAASNVTVNVNQGMLNLGSMATGATESTLDGVINVESAGVMNVAAGHHTVTGTGVISRGELNVNQNATLTADVAIQDQGQMAVAGTVNAGSLTAGSDARITVGDASAAGVLTADSVDLQGAALFIDPAWQDGATLSDASRVALGGNQVNGRLTAGQNSLLMLGGSDVDSVNRDFAASSLVWGQDATAALAVLAPQTLVAGQGGLRIDGSLTADVPAAQRDATANAAVFGEQSLLMVNSASTTNGNVALTASSGTLSVADSAKLYIADAQANRTYAIADGFTSLDFAGNGWRDANLIANKLLQATLSPTENGVNVTTTAKRASEVLPGVMVSNALDRMMNDNANAVNSPDAGVRMLSRAIEAPSASVSDVVKTLNSAAQLAVAGGVQSSSLAVNKAVNNAIYDRNAAPDLDTAQDAGVWVQALYGNQQSDDFSAGNTRYGYDTDFWGVIVGVDKDYALANGNLRTGVAVNTGKGKTDSDGDFNATRDDFNFTGVSLYQNWRNEAFNLTADVGYSAGSHDLSQHLPGWTGMGGKLKADNVDTSVLTVGLNGEYVIDASVLNIIPHVGARYNQLTTDGFTTRASGGEGVFKTDKTRQDIWQFPVGVRLNKTWAMDSGWALSTDADMSVVFTSGDTDVTSKVRATGIPASDRISAEVMDKTAFEGKLGVKMQKGNMTWGVGYSLDASSHNTGQQVGISYRYTF</sequence>
<organism evidence="3 4">
    <name type="scientific">Atlantibacter subterraneus</name>
    <dbReference type="NCBI Taxonomy" id="255519"/>
    <lineage>
        <taxon>Bacteria</taxon>
        <taxon>Pseudomonadati</taxon>
        <taxon>Pseudomonadota</taxon>
        <taxon>Gammaproteobacteria</taxon>
        <taxon>Enterobacterales</taxon>
        <taxon>Enterobacteriaceae</taxon>
        <taxon>Atlantibacter</taxon>
    </lineage>
</organism>
<name>A0A3R9FMN0_9ENTR</name>
<dbReference type="InterPro" id="IPR036709">
    <property type="entry name" value="Autotransporte_beta_dom_sf"/>
</dbReference>
<dbReference type="Gene3D" id="2.40.128.130">
    <property type="entry name" value="Autotransporter beta-domain"/>
    <property type="match status" value="1"/>
</dbReference>
<evidence type="ECO:0000259" key="2">
    <source>
        <dbReference type="PROSITE" id="PS51208"/>
    </source>
</evidence>
<reference evidence="3 4" key="1">
    <citation type="submission" date="2018-10" db="EMBL/GenBank/DDBJ databases">
        <title>Transmission dynamics of multidrug resistant bacteria on intensive care unit surfaces.</title>
        <authorList>
            <person name="D'Souza A.W."/>
            <person name="Potter R.F."/>
            <person name="Wallace M."/>
            <person name="Shupe A."/>
            <person name="Patel S."/>
            <person name="Sun S."/>
            <person name="Gul D."/>
            <person name="Kwon J.H."/>
            <person name="Andleeb S."/>
            <person name="Burnham C.-A.D."/>
            <person name="Dantas G."/>
        </authorList>
    </citation>
    <scope>NUCLEOTIDE SEQUENCE [LARGE SCALE GENOMIC DNA]</scope>
    <source>
        <strain evidence="3 4">AS_373</strain>
    </source>
</reference>
<feature type="domain" description="Autotransporter" evidence="2">
    <location>
        <begin position="1076"/>
        <end position="1365"/>
    </location>
</feature>
<accession>A0A3R9FMN0</accession>
<dbReference type="SMART" id="SM00869">
    <property type="entry name" value="Autotransporter"/>
    <property type="match status" value="1"/>
</dbReference>
<keyword evidence="1" id="KW-0732">Signal</keyword>
<dbReference type="InterPro" id="IPR005546">
    <property type="entry name" value="Autotransporte_beta"/>
</dbReference>
<feature type="chain" id="PRO_5018639255" evidence="1">
    <location>
        <begin position="31"/>
        <end position="1365"/>
    </location>
</feature>
<dbReference type="RefSeq" id="WP_125295222.1">
    <property type="nucleotide sequence ID" value="NZ_JAPTZM010000001.1"/>
</dbReference>
<comment type="caution">
    <text evidence="3">The sequence shown here is derived from an EMBL/GenBank/DDBJ whole genome shotgun (WGS) entry which is preliminary data.</text>
</comment>
<proteinExistence type="predicted"/>
<dbReference type="Proteomes" id="UP000275331">
    <property type="component" value="Unassembled WGS sequence"/>
</dbReference>
<dbReference type="OrthoDB" id="6511942at2"/>
<evidence type="ECO:0000313" key="3">
    <source>
        <dbReference type="EMBL" id="RSE22511.1"/>
    </source>
</evidence>
<protein>
    <submittedName>
        <fullName evidence="3">Autotransporter outer membrane beta-barrel domain-containing protein</fullName>
    </submittedName>
</protein>
<dbReference type="SUPFAM" id="SSF103515">
    <property type="entry name" value="Autotransporter"/>
    <property type="match status" value="1"/>
</dbReference>
<dbReference type="EMBL" id="RHXB01000017">
    <property type="protein sequence ID" value="RSE22511.1"/>
    <property type="molecule type" value="Genomic_DNA"/>
</dbReference>
<dbReference type="InterPro" id="IPR006315">
    <property type="entry name" value="OM_autotransptr_brl_dom"/>
</dbReference>